<evidence type="ECO:0008006" key="4">
    <source>
        <dbReference type="Google" id="ProtNLM"/>
    </source>
</evidence>
<dbReference type="HOGENOM" id="CLU_801117_0_0_10"/>
<dbReference type="EMBL" id="CP003345">
    <property type="protein sequence ID" value="AFM04020.1"/>
    <property type="molecule type" value="Genomic_DNA"/>
</dbReference>
<name>I4AJ85_BERLS</name>
<dbReference type="Proteomes" id="UP000006054">
    <property type="component" value="Chromosome"/>
</dbReference>
<protein>
    <recommendedName>
        <fullName evidence="4">DUF4421 domain-containing protein</fullName>
    </recommendedName>
</protein>
<evidence type="ECO:0000313" key="3">
    <source>
        <dbReference type="Proteomes" id="UP000006054"/>
    </source>
</evidence>
<sequence length="346" mass="39410" precursor="true">MKIKFTLFFAIFLISFSVFSLVSAQDTSNNLKGKLENKMKNITGKKWGLAHYIEIYVDESDTLFSMRDCEKEFLELNEDKSYNFSAFDRTEKGTWQTENDSTFVLKKLNGKVLRRYEIYGISSTGNFDSMAILDITQRNTYLEVYAECKPNDVSQFYDSRSLFQETVGWGIVGGIQYYHSPVLEFGIAKAKWNWKKTFFAVSLSGEIAPFNNSFKEEYEIRYNDVGGVIDSVQTSPWNNYYGLALTGWTQSWVALGGAATIHTDGEKINPGLRILMGVSPRTLFGSGNAGKIGNGLHLTYSYNFIFAKAGLDKIINNLNRHAFSLRFVIPVKTREVETRKILNYEN</sequence>
<dbReference type="AlphaFoldDB" id="I4AJ85"/>
<dbReference type="RefSeq" id="WP_014797477.1">
    <property type="nucleotide sequence ID" value="NC_018018.1"/>
</dbReference>
<evidence type="ECO:0000256" key="1">
    <source>
        <dbReference type="SAM" id="SignalP"/>
    </source>
</evidence>
<dbReference type="KEGG" id="fli:Fleli_1602"/>
<evidence type="ECO:0000313" key="2">
    <source>
        <dbReference type="EMBL" id="AFM04020.1"/>
    </source>
</evidence>
<proteinExistence type="predicted"/>
<reference evidence="3" key="1">
    <citation type="submission" date="2012-06" db="EMBL/GenBank/DDBJ databases">
        <title>The complete genome of Flexibacter litoralis DSM 6794.</title>
        <authorList>
            <person name="Lucas S."/>
            <person name="Copeland A."/>
            <person name="Lapidus A."/>
            <person name="Glavina del Rio T."/>
            <person name="Dalin E."/>
            <person name="Tice H."/>
            <person name="Bruce D."/>
            <person name="Goodwin L."/>
            <person name="Pitluck S."/>
            <person name="Peters L."/>
            <person name="Ovchinnikova G."/>
            <person name="Lu M."/>
            <person name="Kyrpides N."/>
            <person name="Mavromatis K."/>
            <person name="Ivanova N."/>
            <person name="Brettin T."/>
            <person name="Detter J.C."/>
            <person name="Han C."/>
            <person name="Larimer F."/>
            <person name="Land M."/>
            <person name="Hauser L."/>
            <person name="Markowitz V."/>
            <person name="Cheng J.-F."/>
            <person name="Hugenholtz P."/>
            <person name="Woyke T."/>
            <person name="Wu D."/>
            <person name="Spring S."/>
            <person name="Lang E."/>
            <person name="Kopitz M."/>
            <person name="Brambilla E."/>
            <person name="Klenk H.-P."/>
            <person name="Eisen J.A."/>
        </authorList>
    </citation>
    <scope>NUCLEOTIDE SEQUENCE [LARGE SCALE GENOMIC DNA]</scope>
    <source>
        <strain evidence="3">ATCC 23117 / DSM 6794 / NBRC 15988 / NCIMB 1366 / Sio-4</strain>
    </source>
</reference>
<dbReference type="OrthoDB" id="9812086at2"/>
<keyword evidence="3" id="KW-1185">Reference proteome</keyword>
<organism evidence="2 3">
    <name type="scientific">Bernardetia litoralis (strain ATCC 23117 / DSM 6794 / NBRC 15988 / NCIMB 1366 / Fx l1 / Sio-4)</name>
    <name type="common">Flexibacter litoralis</name>
    <dbReference type="NCBI Taxonomy" id="880071"/>
    <lineage>
        <taxon>Bacteria</taxon>
        <taxon>Pseudomonadati</taxon>
        <taxon>Bacteroidota</taxon>
        <taxon>Cytophagia</taxon>
        <taxon>Cytophagales</taxon>
        <taxon>Bernardetiaceae</taxon>
        <taxon>Bernardetia</taxon>
    </lineage>
</organism>
<keyword evidence="1" id="KW-0732">Signal</keyword>
<accession>I4AJ85</accession>
<feature type="signal peptide" evidence="1">
    <location>
        <begin position="1"/>
        <end position="24"/>
    </location>
</feature>
<gene>
    <name evidence="2" type="ordered locus">Fleli_1602</name>
</gene>
<feature type="chain" id="PRO_5003686187" description="DUF4421 domain-containing protein" evidence="1">
    <location>
        <begin position="25"/>
        <end position="346"/>
    </location>
</feature>